<evidence type="ECO:0008006" key="5">
    <source>
        <dbReference type="Google" id="ProtNLM"/>
    </source>
</evidence>
<sequence>MRRSTHPASLLLLITLLIVLLSSPFTTSATVQGVPEEGLPPVDQQVAATADQAMMSLAAPLAPPPLPRSCIRGAALDSFAAVICCVSGYVYLNGVPIAGAEVTISVGDRTLTTQTQRGEAGGLPFFAALLSDNLGDSSVLQAKPGDTVTITASADGQSKSVSFIAQEGGQQVDVVLPQRTVESAWTPGEIPSRYSHAMVYDAARQRIVLFGGNSGGGVLNDTWEWDGTNWLRITPAVSPPARHSHAMAYDAARQRVVLFGGFVSSMNYLNDTWEWDGTNWTQRFPVDSPSARSDHDMAYDSARQRTVLYGGSGGVAKIDTWEWDGTNWIVQTPTARPDVYWGHAMAYDAARQRVVVFGGMNGSTYNNDLWEWDGTTWLKLFPMNKPTARRNHSLAYDAVRQRIVLFGGHDTYNNYYDTWEWDGESWHERSAVVRPGSTGGAMAYDVAHQKMMLFTSQSGNMNSETWQWDGTNWERSAPILSPSASTDDSLVYDPRDQKLLLFGGYHRNATWLWDGQSWQRAQPATSPPARDEYGMVYDSARQQLLLFGGSGRNDTWVWDGRTWTELKPASQPSARTEHAMAYDPVRQRIVLFGGTVGLTRLNDTWEWDGTNWTQITPAVSPTARAEHAMVYDPVRQRVVLFGGHSGSLNNDLWEWDGTNWTERTTDVRPLARSNHAMVYDSVRQQIVLFGGRSTRNLNDMWLWDGTNWSQQAQAFSPTARSRHAMAYDPIRQRIILFGGLDGSNTIGLTDTWEWDGTRWRMLLTHPLQRPGAALEYTVNGESLLFGGKTADDQTYLWDGQRMKLQAPTNAPPTARSGHRLARDSDGGQVLLFGGLSNSNNYLDDTWLWESASANWLVQAPATSPTARANYGLTFDPTRNVWLLFGGQDASAYLGDTWEYNGTTWTQRSPATSPPARGKATLTYDPARGRAVLIGGQNSRGLLDDVWEWDGTNWIDVTPTLRLTARSGHAATFDSVRSAVVVAGGTGPSGLLSDTWDWNGDFWRERASVPTLPAMTNLSMTYDPVMDRIVAIGGEGQSSSIEGVWLHRASGSLVRPLPVATINRILPRDARQGVDTIRFEGTGADSDATDVISAYRWMLNGSVITTERSFSRAAADLPVGVHTISFAVQDDEGDWSPTVEQQIIIRDGGGGGYGTQSWTLLIYAAADNNLDPWMGENAALNGMLYRLQKAGPQANVQVAVLYDGPGVNDTRRYTLDAAGNWASVNLIEARMDEPGTLRDFLTWGFTNLPATDHYALAIVDHANGIVGIAQDETSKGENTPTPFLTSLEVRAALIEATDDGARKLDLLFYDACSFGLFENAAIAAGLADFVVASANTAWGIFAYDHYRQMLGHASDPRDAAVKIAQHYATAINAEALPYTIAAFDLGHFAELEAALSALGQSLLNYVQADLEPRRQALRELRSTVQKYDSGQGLPFEPDNEDSYVDVVDLARKLRDGIPDSAVQAAAERVLAVAEPSNQRFVAYTSRASRSFQYVDVYQGGERTYNVQLDNAHGLGLFYPPRSSSNVQSAFINYVEHRLFHITRDNGWTRFIGQGLLPQQGNDPPPLVSDVLMPPFIPPNLGASQRIFLPHVVR</sequence>
<dbReference type="RefSeq" id="WP_097651774.1">
    <property type="nucleotide sequence ID" value="NZ_LYXE01000066.1"/>
</dbReference>
<dbReference type="SUPFAM" id="SSF117281">
    <property type="entry name" value="Kelch motif"/>
    <property type="match status" value="3"/>
</dbReference>
<reference evidence="3 4" key="1">
    <citation type="submission" date="2016-05" db="EMBL/GenBank/DDBJ databases">
        <authorList>
            <person name="Lavstsen T."/>
            <person name="Jespersen J.S."/>
        </authorList>
    </citation>
    <scope>NUCLEOTIDE SEQUENCE [LARGE SCALE GENOMIC DNA]</scope>
    <source>
        <strain evidence="3 4">B7-9</strain>
    </source>
</reference>
<gene>
    <name evidence="3" type="ORF">A9Q02_11725</name>
</gene>
<dbReference type="Proteomes" id="UP000220922">
    <property type="component" value="Unassembled WGS sequence"/>
</dbReference>
<dbReference type="Gene3D" id="3.40.50.11970">
    <property type="match status" value="1"/>
</dbReference>
<protein>
    <recommendedName>
        <fullName evidence="5">Peptidase C11 clostripain</fullName>
    </recommendedName>
</protein>
<keyword evidence="2" id="KW-0677">Repeat</keyword>
<dbReference type="Pfam" id="PF24681">
    <property type="entry name" value="Kelch_KLHDC2_KLHL20_DRC7"/>
    <property type="match status" value="3"/>
</dbReference>
<evidence type="ECO:0000256" key="2">
    <source>
        <dbReference type="ARBA" id="ARBA00022737"/>
    </source>
</evidence>
<organism evidence="3 4">
    <name type="scientific">Candidatus Chloroploca asiatica</name>
    <dbReference type="NCBI Taxonomy" id="1506545"/>
    <lineage>
        <taxon>Bacteria</taxon>
        <taxon>Bacillati</taxon>
        <taxon>Chloroflexota</taxon>
        <taxon>Chloroflexia</taxon>
        <taxon>Chloroflexales</taxon>
        <taxon>Chloroflexineae</taxon>
        <taxon>Oscillochloridaceae</taxon>
        <taxon>Candidatus Chloroploca</taxon>
    </lineage>
</organism>
<dbReference type="Pfam" id="PF03415">
    <property type="entry name" value="Peptidase_C11"/>
    <property type="match status" value="1"/>
</dbReference>
<evidence type="ECO:0000313" key="3">
    <source>
        <dbReference type="EMBL" id="PDV99609.1"/>
    </source>
</evidence>
<dbReference type="Gene3D" id="2.120.10.80">
    <property type="entry name" value="Kelch-type beta propeller"/>
    <property type="match status" value="5"/>
</dbReference>
<dbReference type="EMBL" id="LYXE01000066">
    <property type="protein sequence ID" value="PDV99609.1"/>
    <property type="molecule type" value="Genomic_DNA"/>
</dbReference>
<evidence type="ECO:0000256" key="1">
    <source>
        <dbReference type="ARBA" id="ARBA00022441"/>
    </source>
</evidence>
<dbReference type="InterPro" id="IPR015915">
    <property type="entry name" value="Kelch-typ_b-propeller"/>
</dbReference>
<dbReference type="OrthoDB" id="134503at2"/>
<keyword evidence="1" id="KW-0880">Kelch repeat</keyword>
<keyword evidence="4" id="KW-1185">Reference proteome</keyword>
<name>A0A2H3L485_9CHLR</name>
<accession>A0A2H3L485</accession>
<dbReference type="PANTHER" id="PTHR46093:SF18">
    <property type="entry name" value="FIBRONECTIN TYPE-III DOMAIN-CONTAINING PROTEIN"/>
    <property type="match status" value="1"/>
</dbReference>
<dbReference type="PANTHER" id="PTHR46093">
    <property type="entry name" value="ACYL-COA-BINDING DOMAIN-CONTAINING PROTEIN 5"/>
    <property type="match status" value="1"/>
</dbReference>
<proteinExistence type="predicted"/>
<evidence type="ECO:0000313" key="4">
    <source>
        <dbReference type="Proteomes" id="UP000220922"/>
    </source>
</evidence>
<dbReference type="InterPro" id="IPR005077">
    <property type="entry name" value="Peptidase_C11"/>
</dbReference>
<comment type="caution">
    <text evidence="3">The sequence shown here is derived from an EMBL/GenBank/DDBJ whole genome shotgun (WGS) entry which is preliminary data.</text>
</comment>